<comment type="caution">
    <text evidence="1">The sequence shown here is derived from an EMBL/GenBank/DDBJ whole genome shotgun (WGS) entry which is preliminary data.</text>
</comment>
<name>A0A8H5CV29_9AGAR</name>
<evidence type="ECO:0000313" key="1">
    <source>
        <dbReference type="EMBL" id="KAF5348405.1"/>
    </source>
</evidence>
<reference evidence="1 2" key="1">
    <citation type="journal article" date="2020" name="ISME J.">
        <title>Uncovering the hidden diversity of litter-decomposition mechanisms in mushroom-forming fungi.</title>
        <authorList>
            <person name="Floudas D."/>
            <person name="Bentzer J."/>
            <person name="Ahren D."/>
            <person name="Johansson T."/>
            <person name="Persson P."/>
            <person name="Tunlid A."/>
        </authorList>
    </citation>
    <scope>NUCLEOTIDE SEQUENCE [LARGE SCALE GENOMIC DNA]</scope>
    <source>
        <strain evidence="1 2">CBS 291.85</strain>
    </source>
</reference>
<dbReference type="Proteomes" id="UP000559256">
    <property type="component" value="Unassembled WGS sequence"/>
</dbReference>
<accession>A0A8H5CV29</accession>
<dbReference type="AlphaFoldDB" id="A0A8H5CV29"/>
<keyword evidence="2" id="KW-1185">Reference proteome</keyword>
<gene>
    <name evidence="1" type="ORF">D9758_010934</name>
</gene>
<dbReference type="EMBL" id="JAACJM010000086">
    <property type="protein sequence ID" value="KAF5348405.1"/>
    <property type="molecule type" value="Genomic_DNA"/>
</dbReference>
<proteinExistence type="predicted"/>
<protein>
    <submittedName>
        <fullName evidence="1">Uncharacterized protein</fullName>
    </submittedName>
</protein>
<organism evidence="1 2">
    <name type="scientific">Tetrapyrgos nigripes</name>
    <dbReference type="NCBI Taxonomy" id="182062"/>
    <lineage>
        <taxon>Eukaryota</taxon>
        <taxon>Fungi</taxon>
        <taxon>Dikarya</taxon>
        <taxon>Basidiomycota</taxon>
        <taxon>Agaricomycotina</taxon>
        <taxon>Agaricomycetes</taxon>
        <taxon>Agaricomycetidae</taxon>
        <taxon>Agaricales</taxon>
        <taxon>Marasmiineae</taxon>
        <taxon>Marasmiaceae</taxon>
        <taxon>Tetrapyrgos</taxon>
    </lineage>
</organism>
<evidence type="ECO:0000313" key="2">
    <source>
        <dbReference type="Proteomes" id="UP000559256"/>
    </source>
</evidence>
<sequence length="178" mass="19940">MLAFSEEATLWVVFEGITSVDIVYMTVEDVFLFLERCPNVVELALEQLETSYADQQTGNERSLAFSNGLTLQSVQSVKLSFLIDAYHDDTPTTFTIMILDRLTLPSLASLTLENRFPSPDTVLSTLRHCPMPVDQLAGLISRSRYNITSLKFDNMPMSKATLDDLLRLTPSLIDLNLA</sequence>